<feature type="active site" description="Proton donor" evidence="5">
    <location>
        <position position="189"/>
    </location>
</feature>
<evidence type="ECO:0000256" key="5">
    <source>
        <dbReference type="PIRSR" id="PIRSR606710-1"/>
    </source>
</evidence>
<dbReference type="CDD" id="cd18820">
    <property type="entry name" value="GH43_LbAraf43-like"/>
    <property type="match status" value="1"/>
</dbReference>
<dbReference type="EMBL" id="BOSE01000003">
    <property type="protein sequence ID" value="GIP16664.1"/>
    <property type="molecule type" value="Genomic_DNA"/>
</dbReference>
<evidence type="ECO:0000256" key="6">
    <source>
        <dbReference type="PIRSR" id="PIRSR606710-2"/>
    </source>
</evidence>
<keyword evidence="9" id="KW-1185">Reference proteome</keyword>
<gene>
    <name evidence="8" type="ORF">J40TS1_23060</name>
</gene>
<comment type="similarity">
    <text evidence="1 7">Belongs to the glycosyl hydrolase 43 family.</text>
</comment>
<feature type="site" description="Important for catalytic activity, responsible for pKa modulation of the active site Glu and correct orientation of both the proton donor and substrate" evidence="6">
    <location>
        <position position="127"/>
    </location>
</feature>
<evidence type="ECO:0000256" key="7">
    <source>
        <dbReference type="RuleBase" id="RU361187"/>
    </source>
</evidence>
<sequence length="324" mass="36065">MSRQAFQNPLLSDGADPWIIKHTDGYYYMSVTQNDRISLWRSKALSSIGEQQPTVVWQPDPSEPLSRQLWAPELHYVEGGWYIYYTASDGSGDQSRRICVLELQGDDPLSGSWSFKGAVNTEHAGLDGTVIAHRGELYFFYSGYGYFPDYGSAIYAAKMSNPWTLTGDNVLITAPTQAWEKQGGMAINEGPVFLRRNGRIFLVFSASATWSDDYCLGMTSIAEAGDLLDAAAWEKHEGPVFAKDPEQGVYAPGHNSFTVSPDGTEDWIVYHAYSYSESEMSRAEGSRRSLRIQRFGWTEHGMPDFGTPLATDKWLDLPSGEASV</sequence>
<dbReference type="Pfam" id="PF04616">
    <property type="entry name" value="Glyco_hydro_43"/>
    <property type="match status" value="1"/>
</dbReference>
<keyword evidence="2" id="KW-0732">Signal</keyword>
<dbReference type="InterPro" id="IPR006710">
    <property type="entry name" value="Glyco_hydro_43"/>
</dbReference>
<comment type="caution">
    <text evidence="8">The sequence shown here is derived from an EMBL/GenBank/DDBJ whole genome shotgun (WGS) entry which is preliminary data.</text>
</comment>
<dbReference type="PANTHER" id="PTHR43817">
    <property type="entry name" value="GLYCOSYL HYDROLASE"/>
    <property type="match status" value="1"/>
</dbReference>
<reference evidence="8" key="1">
    <citation type="submission" date="2021-03" db="EMBL/GenBank/DDBJ databases">
        <title>Antimicrobial resistance genes in bacteria isolated from Japanese honey, and their potential for conferring macrolide and lincosamide resistance in the American foulbrood pathogen Paenibacillus larvae.</title>
        <authorList>
            <person name="Okamoto M."/>
            <person name="Kumagai M."/>
            <person name="Kanamori H."/>
            <person name="Takamatsu D."/>
        </authorList>
    </citation>
    <scope>NUCLEOTIDE SEQUENCE</scope>
    <source>
        <strain evidence="8">J40TS1</strain>
    </source>
</reference>
<dbReference type="PANTHER" id="PTHR43817:SF1">
    <property type="entry name" value="HYDROLASE, FAMILY 43, PUTATIVE (AFU_ORTHOLOGUE AFUA_3G01660)-RELATED"/>
    <property type="match status" value="1"/>
</dbReference>
<evidence type="ECO:0000256" key="4">
    <source>
        <dbReference type="ARBA" id="ARBA00023295"/>
    </source>
</evidence>
<dbReference type="GO" id="GO:0005975">
    <property type="term" value="P:carbohydrate metabolic process"/>
    <property type="evidence" value="ECO:0007669"/>
    <property type="project" value="InterPro"/>
</dbReference>
<protein>
    <submittedName>
        <fullName evidence="8">Glycosyl hydrolase</fullName>
    </submittedName>
</protein>
<dbReference type="Gene3D" id="2.115.10.20">
    <property type="entry name" value="Glycosyl hydrolase domain, family 43"/>
    <property type="match status" value="1"/>
</dbReference>
<keyword evidence="3 7" id="KW-0378">Hydrolase</keyword>
<evidence type="ECO:0000256" key="2">
    <source>
        <dbReference type="ARBA" id="ARBA00022729"/>
    </source>
</evidence>
<keyword evidence="4 7" id="KW-0326">Glycosidase</keyword>
<name>A0A919YQX3_9BACL</name>
<accession>A0A919YQX3</accession>
<dbReference type="AlphaFoldDB" id="A0A919YQX3"/>
<dbReference type="GO" id="GO:0004553">
    <property type="term" value="F:hydrolase activity, hydrolyzing O-glycosyl compounds"/>
    <property type="evidence" value="ECO:0007669"/>
    <property type="project" value="InterPro"/>
</dbReference>
<dbReference type="SUPFAM" id="SSF75005">
    <property type="entry name" value="Arabinanase/levansucrase/invertase"/>
    <property type="match status" value="1"/>
</dbReference>
<dbReference type="PIRSF" id="PIRSF025414">
    <property type="entry name" value="Alpha-L-arabinofuranosidase"/>
    <property type="match status" value="1"/>
</dbReference>
<evidence type="ECO:0000313" key="8">
    <source>
        <dbReference type="EMBL" id="GIP16664.1"/>
    </source>
</evidence>
<evidence type="ECO:0000256" key="3">
    <source>
        <dbReference type="ARBA" id="ARBA00022801"/>
    </source>
</evidence>
<organism evidence="8 9">
    <name type="scientific">Paenibacillus montaniterrae</name>
    <dbReference type="NCBI Taxonomy" id="429341"/>
    <lineage>
        <taxon>Bacteria</taxon>
        <taxon>Bacillati</taxon>
        <taxon>Bacillota</taxon>
        <taxon>Bacilli</taxon>
        <taxon>Bacillales</taxon>
        <taxon>Paenibacillaceae</taxon>
        <taxon>Paenibacillus</taxon>
    </lineage>
</organism>
<proteinExistence type="inferred from homology"/>
<dbReference type="RefSeq" id="WP_213515068.1">
    <property type="nucleotide sequence ID" value="NZ_BOSE01000003.1"/>
</dbReference>
<dbReference type="Proteomes" id="UP000683139">
    <property type="component" value="Unassembled WGS sequence"/>
</dbReference>
<dbReference type="InterPro" id="IPR016828">
    <property type="entry name" value="Alpha-L-arabinofuranosidase"/>
</dbReference>
<evidence type="ECO:0000256" key="1">
    <source>
        <dbReference type="ARBA" id="ARBA00009865"/>
    </source>
</evidence>
<evidence type="ECO:0000313" key="9">
    <source>
        <dbReference type="Proteomes" id="UP000683139"/>
    </source>
</evidence>
<feature type="active site" description="Proton acceptor" evidence="5">
    <location>
        <position position="16"/>
    </location>
</feature>
<dbReference type="InterPro" id="IPR023296">
    <property type="entry name" value="Glyco_hydro_beta-prop_sf"/>
</dbReference>